<keyword evidence="2" id="KW-0808">Transferase</keyword>
<protein>
    <recommendedName>
        <fullName evidence="4">Methyltransferase type 11 domain-containing protein</fullName>
    </recommendedName>
</protein>
<organism evidence="5">
    <name type="scientific">uncultured Eubacteriales bacterium</name>
    <dbReference type="NCBI Taxonomy" id="172733"/>
    <lineage>
        <taxon>Bacteria</taxon>
        <taxon>Bacillati</taxon>
        <taxon>Bacillota</taxon>
        <taxon>Clostridia</taxon>
        <taxon>Eubacteriales</taxon>
        <taxon>environmental samples</taxon>
    </lineage>
</organism>
<dbReference type="AlphaFoldDB" id="A0A212K5Z4"/>
<evidence type="ECO:0000256" key="3">
    <source>
        <dbReference type="ARBA" id="ARBA00022691"/>
    </source>
</evidence>
<reference evidence="5" key="1">
    <citation type="submission" date="2016-04" db="EMBL/GenBank/DDBJ databases">
        <authorList>
            <person name="Evans L.H."/>
            <person name="Alamgir A."/>
            <person name="Owens N."/>
            <person name="Weber N.D."/>
            <person name="Virtaneva K."/>
            <person name="Barbian K."/>
            <person name="Babar A."/>
            <person name="Rosenke K."/>
        </authorList>
    </citation>
    <scope>NUCLEOTIDE SEQUENCE</scope>
    <source>
        <strain evidence="5">86</strain>
    </source>
</reference>
<evidence type="ECO:0000313" key="5">
    <source>
        <dbReference type="EMBL" id="SBW07027.1"/>
    </source>
</evidence>
<gene>
    <name evidence="5" type="ORF">KL86CLO1_12246</name>
</gene>
<dbReference type="Pfam" id="PF08241">
    <property type="entry name" value="Methyltransf_11"/>
    <property type="match status" value="1"/>
</dbReference>
<keyword evidence="3" id="KW-0949">S-adenosyl-L-methionine</keyword>
<name>A0A212K5Z4_9FIRM</name>
<evidence type="ECO:0000256" key="2">
    <source>
        <dbReference type="ARBA" id="ARBA00022679"/>
    </source>
</evidence>
<dbReference type="InterPro" id="IPR029063">
    <property type="entry name" value="SAM-dependent_MTases_sf"/>
</dbReference>
<keyword evidence="1" id="KW-0489">Methyltransferase</keyword>
<dbReference type="CDD" id="cd02440">
    <property type="entry name" value="AdoMet_MTases"/>
    <property type="match status" value="1"/>
</dbReference>
<dbReference type="GO" id="GO:0008757">
    <property type="term" value="F:S-adenosylmethionine-dependent methyltransferase activity"/>
    <property type="evidence" value="ECO:0007669"/>
    <property type="project" value="InterPro"/>
</dbReference>
<proteinExistence type="predicted"/>
<evidence type="ECO:0000259" key="4">
    <source>
        <dbReference type="Pfam" id="PF08241"/>
    </source>
</evidence>
<dbReference type="InterPro" id="IPR013216">
    <property type="entry name" value="Methyltransf_11"/>
</dbReference>
<dbReference type="SUPFAM" id="SSF53335">
    <property type="entry name" value="S-adenosyl-L-methionine-dependent methyltransferases"/>
    <property type="match status" value="1"/>
</dbReference>
<dbReference type="GO" id="GO:0032259">
    <property type="term" value="P:methylation"/>
    <property type="evidence" value="ECO:0007669"/>
    <property type="project" value="UniProtKB-KW"/>
</dbReference>
<feature type="domain" description="Methyltransferase type 11" evidence="4">
    <location>
        <begin position="55"/>
        <end position="145"/>
    </location>
</feature>
<sequence>MPALSELRYEPDPARQTRDFFDRLAPQWDGMAHASDDKIDAILTQAGVPHGGRILDVACGTGILFPALFRRSPSLLRAIDLSPRMVALARTKHSGAEVTAEDFYSFSQGGFDCIVVYNAYPHFLDKTLFAAQAYRCLRPGGRLVVAHGCGRRALNNRHHAGPAQVVSTPLLSCTEESLRLGYRFTFDVMADEEDRYILSGRKK</sequence>
<evidence type="ECO:0000256" key="1">
    <source>
        <dbReference type="ARBA" id="ARBA00022603"/>
    </source>
</evidence>
<dbReference type="Gene3D" id="3.40.50.150">
    <property type="entry name" value="Vaccinia Virus protein VP39"/>
    <property type="match status" value="1"/>
</dbReference>
<dbReference type="PANTHER" id="PTHR43464:SF19">
    <property type="entry name" value="UBIQUINONE BIOSYNTHESIS O-METHYLTRANSFERASE, MITOCHONDRIAL"/>
    <property type="match status" value="1"/>
</dbReference>
<dbReference type="EMBL" id="FLUN01000001">
    <property type="protein sequence ID" value="SBW07027.1"/>
    <property type="molecule type" value="Genomic_DNA"/>
</dbReference>
<dbReference type="PANTHER" id="PTHR43464">
    <property type="entry name" value="METHYLTRANSFERASE"/>
    <property type="match status" value="1"/>
</dbReference>
<accession>A0A212K5Z4</accession>